<evidence type="ECO:0000256" key="1">
    <source>
        <dbReference type="SAM" id="MobiDB-lite"/>
    </source>
</evidence>
<feature type="compositionally biased region" description="Polar residues" evidence="1">
    <location>
        <begin position="101"/>
        <end position="112"/>
    </location>
</feature>
<proteinExistence type="predicted"/>
<evidence type="ECO:0000313" key="3">
    <source>
        <dbReference type="Proteomes" id="UP001174909"/>
    </source>
</evidence>
<feature type="region of interest" description="Disordered" evidence="1">
    <location>
        <begin position="1"/>
        <end position="141"/>
    </location>
</feature>
<dbReference type="AlphaFoldDB" id="A0AA35X8N8"/>
<feature type="compositionally biased region" description="Basic residues" evidence="1">
    <location>
        <begin position="217"/>
        <end position="229"/>
    </location>
</feature>
<dbReference type="EMBL" id="CASHTH010003726">
    <property type="protein sequence ID" value="CAI8048354.1"/>
    <property type="molecule type" value="Genomic_DNA"/>
</dbReference>
<sequence>MSQIEGFGQPTSPTPIPLFTAGGLGSHIRPFTEGMQKMIDRDVSPGVRIRSLSHPRSPSPNPLPLGVSSPNSPKSPQSTSTASTAHSQSASVASEFGSIKKPSNLTLQNRHIVSSDDSDQNSPMSYPYVYDSGKESTTGSFLSNQSAASHLISFDSPGHSKTELPMAMFDPLYQSLADEALKQLKQTTSYDSLLQDPNGGTTSGNVSPCIFSTSPNLKRHSSPRGKHTSPRSSLVAQDPLTAAASAASAVAAEIKNSPIARPRPRPGQLNSYTSDTGPLCPFSPANYTRPHRHSDVSPSGSVQSLYAAMTDFDYGVGGGFQSDTSTHSSLLDLPHGDDITDPPLVPTPAELGLYFEFDPSKF</sequence>
<evidence type="ECO:0000313" key="2">
    <source>
        <dbReference type="EMBL" id="CAI8048354.1"/>
    </source>
</evidence>
<feature type="region of interest" description="Disordered" evidence="1">
    <location>
        <begin position="196"/>
        <end position="236"/>
    </location>
</feature>
<name>A0AA35X8N8_GEOBA</name>
<organism evidence="2 3">
    <name type="scientific">Geodia barretti</name>
    <name type="common">Barrett's horny sponge</name>
    <dbReference type="NCBI Taxonomy" id="519541"/>
    <lineage>
        <taxon>Eukaryota</taxon>
        <taxon>Metazoa</taxon>
        <taxon>Porifera</taxon>
        <taxon>Demospongiae</taxon>
        <taxon>Heteroscleromorpha</taxon>
        <taxon>Tetractinellida</taxon>
        <taxon>Astrophorina</taxon>
        <taxon>Geodiidae</taxon>
        <taxon>Geodia</taxon>
    </lineage>
</organism>
<feature type="compositionally biased region" description="Polar residues" evidence="1">
    <location>
        <begin position="198"/>
        <end position="216"/>
    </location>
</feature>
<reference evidence="2" key="1">
    <citation type="submission" date="2023-03" db="EMBL/GenBank/DDBJ databases">
        <authorList>
            <person name="Steffen K."/>
            <person name="Cardenas P."/>
        </authorList>
    </citation>
    <scope>NUCLEOTIDE SEQUENCE</scope>
</reference>
<protein>
    <submittedName>
        <fullName evidence="2">Uncharacterized protein</fullName>
    </submittedName>
</protein>
<feature type="region of interest" description="Disordered" evidence="1">
    <location>
        <begin position="255"/>
        <end position="299"/>
    </location>
</feature>
<accession>A0AA35X8N8</accession>
<feature type="compositionally biased region" description="Low complexity" evidence="1">
    <location>
        <begin position="72"/>
        <end position="94"/>
    </location>
</feature>
<gene>
    <name evidence="2" type="ORF">GBAR_LOCUS26690</name>
</gene>
<keyword evidence="3" id="KW-1185">Reference proteome</keyword>
<comment type="caution">
    <text evidence="2">The sequence shown here is derived from an EMBL/GenBank/DDBJ whole genome shotgun (WGS) entry which is preliminary data.</text>
</comment>
<dbReference type="Proteomes" id="UP001174909">
    <property type="component" value="Unassembled WGS sequence"/>
</dbReference>